<dbReference type="Proteomes" id="UP000442695">
    <property type="component" value="Unassembled WGS sequence"/>
</dbReference>
<sequence length="177" mass="20271">MLQVYRQYWKRGKPYTLKAYRAGAEALLTERLEYLRSLETPASERFAAKLYRLLTGSELADPSYAAKWSALARKRYCGVLLSSLYFVAAEQKLDMTTVLAHRLLQGWTGRSISNRVLLRAFGQVDRTAATKSEDWIRVDALVNQYSEFVKVALAREKYRVRLVKDLAWMVVKGAGQP</sequence>
<proteinExistence type="predicted"/>
<dbReference type="AlphaFoldDB" id="A0A7V8EDA1"/>
<evidence type="ECO:0000313" key="2">
    <source>
        <dbReference type="Proteomes" id="UP000442695"/>
    </source>
</evidence>
<organism evidence="1 2">
    <name type="scientific">Pseudomonas putida</name>
    <name type="common">Arthrobacter siderocapsulatus</name>
    <dbReference type="NCBI Taxonomy" id="303"/>
    <lineage>
        <taxon>Bacteria</taxon>
        <taxon>Pseudomonadati</taxon>
        <taxon>Pseudomonadota</taxon>
        <taxon>Gammaproteobacteria</taxon>
        <taxon>Pseudomonadales</taxon>
        <taxon>Pseudomonadaceae</taxon>
        <taxon>Pseudomonas</taxon>
    </lineage>
</organism>
<reference evidence="1 2" key="1">
    <citation type="submission" date="2019-12" db="EMBL/GenBank/DDBJ databases">
        <authorList>
            <person name="Woiski C."/>
        </authorList>
    </citation>
    <scope>NUCLEOTIDE SEQUENCE [LARGE SCALE GENOMIC DNA]</scope>
    <source>
        <strain evidence="1 2">BOE100</strain>
    </source>
</reference>
<evidence type="ECO:0000313" key="1">
    <source>
        <dbReference type="EMBL" id="KAF0252698.1"/>
    </source>
</evidence>
<comment type="caution">
    <text evidence="1">The sequence shown here is derived from an EMBL/GenBank/DDBJ whole genome shotgun (WGS) entry which is preliminary data.</text>
</comment>
<dbReference type="RefSeq" id="WP_156859503.1">
    <property type="nucleotide sequence ID" value="NZ_WOWR01000036.1"/>
</dbReference>
<gene>
    <name evidence="1" type="ORF">GN299_21935</name>
</gene>
<name>A0A7V8EDA1_PSEPU</name>
<accession>A0A7V8EDA1</accession>
<protein>
    <submittedName>
        <fullName evidence="1">Uncharacterized protein</fullName>
    </submittedName>
</protein>
<dbReference type="EMBL" id="WOWR01000036">
    <property type="protein sequence ID" value="KAF0252698.1"/>
    <property type="molecule type" value="Genomic_DNA"/>
</dbReference>